<protein>
    <recommendedName>
        <fullName evidence="3">Outer membrane efflux protein</fullName>
    </recommendedName>
</protein>
<accession>A0A4R8G043</accession>
<evidence type="ECO:0000313" key="1">
    <source>
        <dbReference type="EMBL" id="TDX29810.1"/>
    </source>
</evidence>
<sequence length="95" mass="10336">MDIAVTFESLDDAFAPPALQAIQVNVIFDPALVRRLAYAKLRLDRLEQDRASRDLSALMSARVEFALASRALADHLIAQQASIAPGPDCNGRFPA</sequence>
<proteinExistence type="predicted"/>
<comment type="caution">
    <text evidence="1">The sequence shown here is derived from an EMBL/GenBank/DDBJ whole genome shotgun (WGS) entry which is preliminary data.</text>
</comment>
<dbReference type="OrthoDB" id="6174625at2"/>
<reference evidence="1 2" key="1">
    <citation type="submission" date="2019-03" db="EMBL/GenBank/DDBJ databases">
        <title>Freshwater and sediment microbial communities from various areas in North America, analyzing microbe dynamics in response to fracking.</title>
        <authorList>
            <person name="Lamendella R."/>
        </authorList>
    </citation>
    <scope>NUCLEOTIDE SEQUENCE [LARGE SCALE GENOMIC DNA]</scope>
    <source>
        <strain evidence="1 2">6_TX</strain>
    </source>
</reference>
<organism evidence="1 2">
    <name type="scientific">Modicisalibacter xianhensis</name>
    <dbReference type="NCBI Taxonomy" id="442341"/>
    <lineage>
        <taxon>Bacteria</taxon>
        <taxon>Pseudomonadati</taxon>
        <taxon>Pseudomonadota</taxon>
        <taxon>Gammaproteobacteria</taxon>
        <taxon>Oceanospirillales</taxon>
        <taxon>Halomonadaceae</taxon>
        <taxon>Modicisalibacter</taxon>
    </lineage>
</organism>
<dbReference type="Proteomes" id="UP000294489">
    <property type="component" value="Unassembled WGS sequence"/>
</dbReference>
<dbReference type="EMBL" id="SOEC01000006">
    <property type="protein sequence ID" value="TDX29810.1"/>
    <property type="molecule type" value="Genomic_DNA"/>
</dbReference>
<evidence type="ECO:0008006" key="3">
    <source>
        <dbReference type="Google" id="ProtNLM"/>
    </source>
</evidence>
<dbReference type="RefSeq" id="WP_134017443.1">
    <property type="nucleotide sequence ID" value="NZ_SOEC01000006.1"/>
</dbReference>
<dbReference type="AlphaFoldDB" id="A0A4R8G043"/>
<name>A0A4R8G043_9GAMM</name>
<gene>
    <name evidence="1" type="ORF">DFO67_10648</name>
</gene>
<evidence type="ECO:0000313" key="2">
    <source>
        <dbReference type="Proteomes" id="UP000294489"/>
    </source>
</evidence>